<evidence type="ECO:0000256" key="4">
    <source>
        <dbReference type="ARBA" id="ARBA00023159"/>
    </source>
</evidence>
<dbReference type="InterPro" id="IPR037923">
    <property type="entry name" value="HTH-like"/>
</dbReference>
<dbReference type="InterPro" id="IPR050204">
    <property type="entry name" value="AraC_XylS_family_regulators"/>
</dbReference>
<proteinExistence type="predicted"/>
<dbReference type="Proteomes" id="UP000316208">
    <property type="component" value="Unassembled WGS sequence"/>
</dbReference>
<dbReference type="InterPro" id="IPR018060">
    <property type="entry name" value="HTH_AraC"/>
</dbReference>
<protein>
    <submittedName>
        <fullName evidence="7">AraC family transcriptional regulator</fullName>
    </submittedName>
</protein>
<evidence type="ECO:0000256" key="2">
    <source>
        <dbReference type="ARBA" id="ARBA00023015"/>
    </source>
</evidence>
<dbReference type="InterPro" id="IPR009057">
    <property type="entry name" value="Homeodomain-like_sf"/>
</dbReference>
<keyword evidence="8" id="KW-1185">Reference proteome</keyword>
<evidence type="ECO:0000256" key="1">
    <source>
        <dbReference type="ARBA" id="ARBA00022490"/>
    </source>
</evidence>
<dbReference type="PRINTS" id="PR00032">
    <property type="entry name" value="HTHARAC"/>
</dbReference>
<dbReference type="PROSITE" id="PS01124">
    <property type="entry name" value="HTH_ARAC_FAMILY_2"/>
    <property type="match status" value="1"/>
</dbReference>
<dbReference type="Gene3D" id="2.60.120.280">
    <property type="entry name" value="Regulatory protein AraC"/>
    <property type="match status" value="1"/>
</dbReference>
<evidence type="ECO:0000256" key="3">
    <source>
        <dbReference type="ARBA" id="ARBA00023125"/>
    </source>
</evidence>
<dbReference type="InterPro" id="IPR003313">
    <property type="entry name" value="AraC-bd"/>
</dbReference>
<sequence>MDISYGRHFITTERDRGLPLHLGSVGLMTHQGTIYREHGYHAFHWLHTVGGVGEFTVNGTTVKLYPNQGILLKPNVSHSYRAETSIWSTWFMTFDGALANPITASLDLQHMQPLSWGSDSPLAAIHLQYDHKCNHSFDLAGVNGSLEVYAFLTLIKQFGQAGNEPSLSEGHERLAPIYLLIEEAYGNPDLGLERMANTLRVSPQYLNSLFRKSWGISPYQYLLQFRIQKSKDMLLSGRCPTVKEIAASVGFQSDSHFVHTFRRVTGMTPLQFRVQYGESPSQKGDA</sequence>
<evidence type="ECO:0000313" key="8">
    <source>
        <dbReference type="Proteomes" id="UP000316208"/>
    </source>
</evidence>
<dbReference type="Pfam" id="PF02311">
    <property type="entry name" value="AraC_binding"/>
    <property type="match status" value="1"/>
</dbReference>
<reference evidence="7 8" key="1">
    <citation type="submission" date="2018-03" db="EMBL/GenBank/DDBJ databases">
        <title>Aerobic endospore-forming bacteria genome sequencing and assembly.</title>
        <authorList>
            <person name="Cavalcante D.A."/>
            <person name="Driks A."/>
            <person name="Putonti C."/>
            <person name="De-Souza M.T."/>
        </authorList>
    </citation>
    <scope>NUCLEOTIDE SEQUENCE [LARGE SCALE GENOMIC DNA]</scope>
    <source>
        <strain evidence="7 8">SDF0028</strain>
    </source>
</reference>
<feature type="domain" description="HTH araC/xylS-type" evidence="6">
    <location>
        <begin position="175"/>
        <end position="275"/>
    </location>
</feature>
<keyword evidence="4" id="KW-0010">Activator</keyword>
<keyword evidence="1" id="KW-0963">Cytoplasm</keyword>
<dbReference type="InterPro" id="IPR020449">
    <property type="entry name" value="Tscrpt_reg_AraC-type_HTH"/>
</dbReference>
<dbReference type="PROSITE" id="PS00041">
    <property type="entry name" value="HTH_ARAC_FAMILY_1"/>
    <property type="match status" value="1"/>
</dbReference>
<comment type="caution">
    <text evidence="7">The sequence shown here is derived from an EMBL/GenBank/DDBJ whole genome shotgun (WGS) entry which is preliminary data.</text>
</comment>
<organism evidence="7 8">
    <name type="scientific">Paenibacillus popilliae</name>
    <name type="common">Bacillus popilliae</name>
    <dbReference type="NCBI Taxonomy" id="78057"/>
    <lineage>
        <taxon>Bacteria</taxon>
        <taxon>Bacillati</taxon>
        <taxon>Bacillota</taxon>
        <taxon>Bacilli</taxon>
        <taxon>Bacillales</taxon>
        <taxon>Paenibacillaceae</taxon>
        <taxon>Paenibacillus</taxon>
    </lineage>
</organism>
<dbReference type="RefSeq" id="WP_142545046.1">
    <property type="nucleotide sequence ID" value="NZ_SADY01000005.1"/>
</dbReference>
<keyword evidence="5" id="KW-0804">Transcription</keyword>
<keyword evidence="3" id="KW-0238">DNA-binding</keyword>
<dbReference type="SUPFAM" id="SSF51215">
    <property type="entry name" value="Regulatory protein AraC"/>
    <property type="match status" value="1"/>
</dbReference>
<accession>A0ABY3ATY7</accession>
<dbReference type="EMBL" id="SADY01000005">
    <property type="protein sequence ID" value="TQR44049.1"/>
    <property type="molecule type" value="Genomic_DNA"/>
</dbReference>
<dbReference type="SUPFAM" id="SSF46689">
    <property type="entry name" value="Homeodomain-like"/>
    <property type="match status" value="2"/>
</dbReference>
<dbReference type="PANTHER" id="PTHR46796:SF13">
    <property type="entry name" value="HTH-TYPE TRANSCRIPTIONAL ACTIVATOR RHAS"/>
    <property type="match status" value="1"/>
</dbReference>
<evidence type="ECO:0000313" key="7">
    <source>
        <dbReference type="EMBL" id="TQR44049.1"/>
    </source>
</evidence>
<dbReference type="SMART" id="SM00342">
    <property type="entry name" value="HTH_ARAC"/>
    <property type="match status" value="1"/>
</dbReference>
<name>A0ABY3ATY7_PAEPP</name>
<gene>
    <name evidence="7" type="ORF">C7Y44_18255</name>
</gene>
<dbReference type="InterPro" id="IPR018062">
    <property type="entry name" value="HTH_AraC-typ_CS"/>
</dbReference>
<dbReference type="Pfam" id="PF12833">
    <property type="entry name" value="HTH_18"/>
    <property type="match status" value="1"/>
</dbReference>
<dbReference type="PANTHER" id="PTHR46796">
    <property type="entry name" value="HTH-TYPE TRANSCRIPTIONAL ACTIVATOR RHAS-RELATED"/>
    <property type="match status" value="1"/>
</dbReference>
<evidence type="ECO:0000259" key="6">
    <source>
        <dbReference type="PROSITE" id="PS01124"/>
    </source>
</evidence>
<evidence type="ECO:0000256" key="5">
    <source>
        <dbReference type="ARBA" id="ARBA00023163"/>
    </source>
</evidence>
<keyword evidence="2" id="KW-0805">Transcription regulation</keyword>
<dbReference type="Gene3D" id="1.10.10.60">
    <property type="entry name" value="Homeodomain-like"/>
    <property type="match status" value="2"/>
</dbReference>